<dbReference type="EC" id="6.2.1.12" evidence="1"/>
<dbReference type="PROSITE" id="PS00455">
    <property type="entry name" value="AMP_BINDING"/>
    <property type="match status" value="1"/>
</dbReference>
<dbReference type="InterPro" id="IPR000873">
    <property type="entry name" value="AMP-dep_synth/lig_dom"/>
</dbReference>
<dbReference type="GO" id="GO:0016207">
    <property type="term" value="F:4-coumarate-CoA ligase activity"/>
    <property type="evidence" value="ECO:0007669"/>
    <property type="project" value="UniProtKB-EC"/>
</dbReference>
<dbReference type="SUPFAM" id="SSF56801">
    <property type="entry name" value="Acetyl-CoA synthetase-like"/>
    <property type="match status" value="1"/>
</dbReference>
<feature type="domain" description="AMP-dependent synthetase/ligase" evidence="5">
    <location>
        <begin position="23"/>
        <end position="251"/>
    </location>
</feature>
<dbReference type="Gene3D" id="3.40.50.12780">
    <property type="entry name" value="N-terminal domain of ligase-like"/>
    <property type="match status" value="1"/>
</dbReference>
<keyword evidence="3" id="KW-0067">ATP-binding</keyword>
<protein>
    <recommendedName>
        <fullName evidence="1">4-coumarate--CoA ligase</fullName>
        <ecNumber evidence="1">6.2.1.12</ecNumber>
    </recommendedName>
</protein>
<sequence>KLPAYLPTILLDSPRFRSFISADAAAAAPQQPVEVRQSDVAAILYSSGTTGRVKGVALTHRNFVALTAAYHGLAREAEGELPPVALFTIPLFHAFGFMIALRSVVLGETIVLMERFDFGAMLRAVERYRVTYMPVSPPLVVAMAKSDEAARRDLSSLRVLGCGGAPLGRDVAERFAARFPQVEIVQGYGLTESTGGVAGTRTPEESKVFGSTGRLRSNTEAKIVDPTTGEALGRGQRGELWLRGPTIMKGLLYYSLEVNAEQVSTILPTCRGQAAYIPKFHISGSLCFAVPFIVLLKVFNTDG</sequence>
<evidence type="ECO:0000313" key="7">
    <source>
        <dbReference type="Proteomes" id="UP000287651"/>
    </source>
</evidence>
<dbReference type="EMBL" id="AMZH03006723">
    <property type="protein sequence ID" value="RRT63096.1"/>
    <property type="molecule type" value="Genomic_DNA"/>
</dbReference>
<accession>A0A426ZGJ4</accession>
<name>A0A426ZGJ4_ENSVE</name>
<dbReference type="Proteomes" id="UP000287651">
    <property type="component" value="Unassembled WGS sequence"/>
</dbReference>
<dbReference type="InterPro" id="IPR020845">
    <property type="entry name" value="AMP-binding_CS"/>
</dbReference>
<dbReference type="GO" id="GO:0106290">
    <property type="term" value="F:trans-cinnamate-CoA ligase activity"/>
    <property type="evidence" value="ECO:0007669"/>
    <property type="project" value="UniProtKB-ARBA"/>
</dbReference>
<evidence type="ECO:0000259" key="5">
    <source>
        <dbReference type="Pfam" id="PF00501"/>
    </source>
</evidence>
<feature type="non-terminal residue" evidence="6">
    <location>
        <position position="1"/>
    </location>
</feature>
<evidence type="ECO:0000256" key="4">
    <source>
        <dbReference type="ARBA" id="ARBA00034252"/>
    </source>
</evidence>
<reference evidence="6 7" key="1">
    <citation type="journal article" date="2014" name="Agronomy (Basel)">
        <title>A Draft Genome Sequence for Ensete ventricosum, the Drought-Tolerant Tree Against Hunger.</title>
        <authorList>
            <person name="Harrison J."/>
            <person name="Moore K.A."/>
            <person name="Paszkiewicz K."/>
            <person name="Jones T."/>
            <person name="Grant M."/>
            <person name="Ambacheew D."/>
            <person name="Muzemil S."/>
            <person name="Studholme D.J."/>
        </authorList>
    </citation>
    <scope>NUCLEOTIDE SEQUENCE [LARGE SCALE GENOMIC DNA]</scope>
</reference>
<evidence type="ECO:0000256" key="2">
    <source>
        <dbReference type="ARBA" id="ARBA00022598"/>
    </source>
</evidence>
<dbReference type="InterPro" id="IPR042099">
    <property type="entry name" value="ANL_N_sf"/>
</dbReference>
<gene>
    <name evidence="6" type="ORF">B296_00025591</name>
</gene>
<comment type="catalytic activity">
    <reaction evidence="4">
        <text>(E)-4-coumarate + ATP + CoA = (E)-4-coumaroyl-CoA + AMP + diphosphate</text>
        <dbReference type="Rhea" id="RHEA:19641"/>
        <dbReference type="ChEBI" id="CHEBI:12876"/>
        <dbReference type="ChEBI" id="CHEBI:30616"/>
        <dbReference type="ChEBI" id="CHEBI:33019"/>
        <dbReference type="ChEBI" id="CHEBI:57287"/>
        <dbReference type="ChEBI" id="CHEBI:85008"/>
        <dbReference type="ChEBI" id="CHEBI:456215"/>
        <dbReference type="EC" id="6.2.1.12"/>
    </reaction>
    <physiologicalReaction direction="left-to-right" evidence="4">
        <dbReference type="Rhea" id="RHEA:19642"/>
    </physiologicalReaction>
</comment>
<dbReference type="Pfam" id="PF00501">
    <property type="entry name" value="AMP-binding"/>
    <property type="match status" value="1"/>
</dbReference>
<dbReference type="GO" id="GO:0009698">
    <property type="term" value="P:phenylpropanoid metabolic process"/>
    <property type="evidence" value="ECO:0007669"/>
    <property type="project" value="UniProtKB-ARBA"/>
</dbReference>
<proteinExistence type="predicted"/>
<evidence type="ECO:0000256" key="1">
    <source>
        <dbReference type="ARBA" id="ARBA00012959"/>
    </source>
</evidence>
<organism evidence="6 7">
    <name type="scientific">Ensete ventricosum</name>
    <name type="common">Abyssinian banana</name>
    <name type="synonym">Musa ensete</name>
    <dbReference type="NCBI Taxonomy" id="4639"/>
    <lineage>
        <taxon>Eukaryota</taxon>
        <taxon>Viridiplantae</taxon>
        <taxon>Streptophyta</taxon>
        <taxon>Embryophyta</taxon>
        <taxon>Tracheophyta</taxon>
        <taxon>Spermatophyta</taxon>
        <taxon>Magnoliopsida</taxon>
        <taxon>Liliopsida</taxon>
        <taxon>Zingiberales</taxon>
        <taxon>Musaceae</taxon>
        <taxon>Ensete</taxon>
    </lineage>
</organism>
<keyword evidence="2" id="KW-0436">Ligase</keyword>
<keyword evidence="3" id="KW-0547">Nucleotide-binding</keyword>
<dbReference type="GO" id="GO:0005524">
    <property type="term" value="F:ATP binding"/>
    <property type="evidence" value="ECO:0007669"/>
    <property type="project" value="UniProtKB-KW"/>
</dbReference>
<dbReference type="PANTHER" id="PTHR24096">
    <property type="entry name" value="LONG-CHAIN-FATTY-ACID--COA LIGASE"/>
    <property type="match status" value="1"/>
</dbReference>
<evidence type="ECO:0000256" key="3">
    <source>
        <dbReference type="ARBA" id="ARBA00022840"/>
    </source>
</evidence>
<comment type="caution">
    <text evidence="6">The sequence shown here is derived from an EMBL/GenBank/DDBJ whole genome shotgun (WGS) entry which is preliminary data.</text>
</comment>
<evidence type="ECO:0000313" key="6">
    <source>
        <dbReference type="EMBL" id="RRT63096.1"/>
    </source>
</evidence>
<dbReference type="AlphaFoldDB" id="A0A426ZGJ4"/>
<dbReference type="PANTHER" id="PTHR24096:SF251">
    <property type="entry name" value="4-COUMARATE--COA LIGASE-LIKE 9"/>
    <property type="match status" value="1"/>
</dbReference>